<protein>
    <submittedName>
        <fullName evidence="2">Uncharacterized protein</fullName>
    </submittedName>
</protein>
<feature type="region of interest" description="Disordered" evidence="1">
    <location>
        <begin position="1"/>
        <end position="24"/>
    </location>
</feature>
<evidence type="ECO:0000313" key="3">
    <source>
        <dbReference type="Proteomes" id="UP000494256"/>
    </source>
</evidence>
<gene>
    <name evidence="2" type="ORF">APLA_LOCUS1626</name>
</gene>
<evidence type="ECO:0000313" key="2">
    <source>
        <dbReference type="EMBL" id="CAB3223922.1"/>
    </source>
</evidence>
<proteinExistence type="predicted"/>
<dbReference type="EMBL" id="CADEBD010000171">
    <property type="protein sequence ID" value="CAB3223922.1"/>
    <property type="molecule type" value="Genomic_DNA"/>
</dbReference>
<organism evidence="2 3">
    <name type="scientific">Arctia plantaginis</name>
    <name type="common">Wood tiger moth</name>
    <name type="synonym">Phalaena plantaginis</name>
    <dbReference type="NCBI Taxonomy" id="874455"/>
    <lineage>
        <taxon>Eukaryota</taxon>
        <taxon>Metazoa</taxon>
        <taxon>Ecdysozoa</taxon>
        <taxon>Arthropoda</taxon>
        <taxon>Hexapoda</taxon>
        <taxon>Insecta</taxon>
        <taxon>Pterygota</taxon>
        <taxon>Neoptera</taxon>
        <taxon>Endopterygota</taxon>
        <taxon>Lepidoptera</taxon>
        <taxon>Glossata</taxon>
        <taxon>Ditrysia</taxon>
        <taxon>Noctuoidea</taxon>
        <taxon>Erebidae</taxon>
        <taxon>Arctiinae</taxon>
        <taxon>Arctia</taxon>
    </lineage>
</organism>
<reference evidence="2 3" key="1">
    <citation type="submission" date="2020-04" db="EMBL/GenBank/DDBJ databases">
        <authorList>
            <person name="Wallbank WR R."/>
            <person name="Pardo Diaz C."/>
            <person name="Kozak K."/>
            <person name="Martin S."/>
            <person name="Jiggins C."/>
            <person name="Moest M."/>
            <person name="Warren A I."/>
            <person name="Byers J.R.P. K."/>
            <person name="Montejo-Kovacevich G."/>
            <person name="Yen C E."/>
        </authorList>
    </citation>
    <scope>NUCLEOTIDE SEQUENCE [LARGE SCALE GENOMIC DNA]</scope>
</reference>
<evidence type="ECO:0000256" key="1">
    <source>
        <dbReference type="SAM" id="MobiDB-lite"/>
    </source>
</evidence>
<sequence length="173" mass="20273">MSHPCSDIRNDSESANKPIPSSNHEMQWLNEQTGCFESIIEQAYISDNISEEEGFISESRKRKRNQENRMLGKNYTGHKVVKLDQNTKLEEVSKARRRMRDKPCDHEAVLKSDRSYCCSAISDEMRQDIFKYFWQLPSWDAKKSYINGLTQVRNILRRRKTSVGVHKKSHGFD</sequence>
<feature type="compositionally biased region" description="Basic and acidic residues" evidence="1">
    <location>
        <begin position="1"/>
        <end position="14"/>
    </location>
</feature>
<dbReference type="Proteomes" id="UP000494256">
    <property type="component" value="Unassembled WGS sequence"/>
</dbReference>
<feature type="compositionally biased region" description="Polar residues" evidence="1">
    <location>
        <begin position="15"/>
        <end position="24"/>
    </location>
</feature>
<comment type="caution">
    <text evidence="2">The sequence shown here is derived from an EMBL/GenBank/DDBJ whole genome shotgun (WGS) entry which is preliminary data.</text>
</comment>
<name>A0A8S0YW08_ARCPL</name>
<dbReference type="OrthoDB" id="6256972at2759"/>
<dbReference type="AlphaFoldDB" id="A0A8S0YW08"/>
<accession>A0A8S0YW08</accession>